<evidence type="ECO:0000313" key="3">
    <source>
        <dbReference type="Proteomes" id="UP001153292"/>
    </source>
</evidence>
<dbReference type="InterPro" id="IPR047574">
    <property type="entry name" value="AD"/>
</dbReference>
<name>A0ABN8AVP6_CHISP</name>
<evidence type="ECO:0000313" key="2">
    <source>
        <dbReference type="EMBL" id="CAH0397988.1"/>
    </source>
</evidence>
<dbReference type="InterPro" id="IPR009422">
    <property type="entry name" value="Gemin6"/>
</dbReference>
<dbReference type="PANTHER" id="PTHR14710:SF2">
    <property type="entry name" value="GEM-ASSOCIATED PROTEIN 6"/>
    <property type="match status" value="1"/>
</dbReference>
<dbReference type="Pfam" id="PF06372">
    <property type="entry name" value="Gemin6"/>
    <property type="match status" value="1"/>
</dbReference>
<feature type="domain" description="AD" evidence="1">
    <location>
        <begin position="75"/>
        <end position="158"/>
    </location>
</feature>
<dbReference type="PROSITE" id="PS52001">
    <property type="entry name" value="AD"/>
    <property type="match status" value="1"/>
</dbReference>
<organism evidence="2 3">
    <name type="scientific">Chilo suppressalis</name>
    <name type="common">Asiatic rice borer moth</name>
    <dbReference type="NCBI Taxonomy" id="168631"/>
    <lineage>
        <taxon>Eukaryota</taxon>
        <taxon>Metazoa</taxon>
        <taxon>Ecdysozoa</taxon>
        <taxon>Arthropoda</taxon>
        <taxon>Hexapoda</taxon>
        <taxon>Insecta</taxon>
        <taxon>Pterygota</taxon>
        <taxon>Neoptera</taxon>
        <taxon>Endopterygota</taxon>
        <taxon>Lepidoptera</taxon>
        <taxon>Glossata</taxon>
        <taxon>Ditrysia</taxon>
        <taxon>Pyraloidea</taxon>
        <taxon>Crambidae</taxon>
        <taxon>Crambinae</taxon>
        <taxon>Chilo</taxon>
    </lineage>
</organism>
<dbReference type="Proteomes" id="UP001153292">
    <property type="component" value="Chromosome 10"/>
</dbReference>
<proteinExistence type="predicted"/>
<accession>A0ABN8AVP6</accession>
<dbReference type="PANTHER" id="PTHR14710">
    <property type="entry name" value="GEM-ASSOCIATED PROTEIN 6"/>
    <property type="match status" value="1"/>
</dbReference>
<reference evidence="2" key="1">
    <citation type="submission" date="2021-12" db="EMBL/GenBank/DDBJ databases">
        <authorList>
            <person name="King R."/>
        </authorList>
    </citation>
    <scope>NUCLEOTIDE SEQUENCE</scope>
</reference>
<keyword evidence="3" id="KW-1185">Reference proteome</keyword>
<sequence>MESNYFKVAEDPELLSKFIDKYVKLQVIKNTSFTGFVHSIDPISFSVLISVPQEDQYQTVLIPGHAILGITETEPSANAKPPQRKRTTLDDSIQISRKETIVKWLKWNMLPVTEDGDKIVFGNASILPPYSVMDICTDNPMVAIQMRKIIENMPHDFESN</sequence>
<dbReference type="InterPro" id="IPR046857">
    <property type="entry name" value="Gemin6_Sm-like_dom"/>
</dbReference>
<evidence type="ECO:0000259" key="1">
    <source>
        <dbReference type="PROSITE" id="PS52001"/>
    </source>
</evidence>
<dbReference type="EMBL" id="OU963903">
    <property type="protein sequence ID" value="CAH0397988.1"/>
    <property type="molecule type" value="Genomic_DNA"/>
</dbReference>
<protein>
    <recommendedName>
        <fullName evidence="1">AD domain-containing protein</fullName>
    </recommendedName>
</protein>
<gene>
    <name evidence="2" type="ORF">CHILSU_LOCUS1092</name>
</gene>
<dbReference type="Gene3D" id="2.30.30.100">
    <property type="match status" value="1"/>
</dbReference>